<proteinExistence type="predicted"/>
<feature type="chain" id="PRO_5003849996" description="Lipoprotein" evidence="1">
    <location>
        <begin position="25"/>
        <end position="318"/>
    </location>
</feature>
<keyword evidence="1" id="KW-0732">Signal</keyword>
<evidence type="ECO:0008006" key="4">
    <source>
        <dbReference type="Google" id="ProtNLM"/>
    </source>
</evidence>
<dbReference type="AlphaFoldDB" id="K1JRP1"/>
<feature type="signal peptide" evidence="1">
    <location>
        <begin position="1"/>
        <end position="24"/>
    </location>
</feature>
<dbReference type="EMBL" id="ADMG01000045">
    <property type="protein sequence ID" value="EKB30362.1"/>
    <property type="molecule type" value="Genomic_DNA"/>
</dbReference>
<accession>K1JRP1</accession>
<gene>
    <name evidence="2" type="ORF">HMPREF9465_02029</name>
</gene>
<dbReference type="HOGENOM" id="CLU_874143_0_0_4"/>
<evidence type="ECO:0000313" key="2">
    <source>
        <dbReference type="EMBL" id="EKB30362.1"/>
    </source>
</evidence>
<comment type="caution">
    <text evidence="2">The sequence shown here is derived from an EMBL/GenBank/DDBJ whole genome shotgun (WGS) entry which is preliminary data.</text>
</comment>
<dbReference type="RefSeq" id="WP_005436728.1">
    <property type="nucleotide sequence ID" value="NZ_JH815520.1"/>
</dbReference>
<protein>
    <recommendedName>
        <fullName evidence="4">Lipoprotein</fullName>
    </recommendedName>
</protein>
<organism evidence="2 3">
    <name type="scientific">Sutterella wadsworthensis 2_1_59BFAA</name>
    <dbReference type="NCBI Taxonomy" id="742823"/>
    <lineage>
        <taxon>Bacteria</taxon>
        <taxon>Pseudomonadati</taxon>
        <taxon>Pseudomonadota</taxon>
        <taxon>Betaproteobacteria</taxon>
        <taxon>Burkholderiales</taxon>
        <taxon>Sutterellaceae</taxon>
        <taxon>Sutterella</taxon>
    </lineage>
</organism>
<sequence length="318" mass="34377">MMLRLSLIAALSAAVLTGCQSVPTADEIDRMQAPDAHASHAKNLMKVFAFDMHDREDAGRGRAVTVTPEEAAAPGVDLLTSGGSGFFNGMLEKSVMAADPLETVHYFGFVPVTEAADERAVVRHVAAKTVQAVASQFAKEGWRFAWTSPKADLRSFGYMVTQDVFFEKEDTVCRIPAGISTLEPGRGEGCAVTVVVRSRDVSKGAEPDATGFEPVPAWLDPARPHAWRVRSAALGSRMPDGSVFLTPERQRSLALATGRHTGLYAFDDNGVPYVGWEGAVERFAVSPEARAAIEAQARRAAVPMTDKVMDTVKGWWPW</sequence>
<dbReference type="PATRIC" id="fig|742823.3.peg.2027"/>
<reference evidence="2 3" key="1">
    <citation type="submission" date="2012-05" db="EMBL/GenBank/DDBJ databases">
        <title>The Genome Sequence of Sutterella wadsworthensis 2_1_59BFAA.</title>
        <authorList>
            <consortium name="The Broad Institute Genome Sequencing Platform"/>
            <person name="Earl A."/>
            <person name="Ward D."/>
            <person name="Feldgarden M."/>
            <person name="Gevers D."/>
            <person name="Daigneault M."/>
            <person name="Strauss J."/>
            <person name="Allen-Vercoe E."/>
            <person name="Walker B."/>
            <person name="Young S.K."/>
            <person name="Zeng Q."/>
            <person name="Gargeya S."/>
            <person name="Fitzgerald M."/>
            <person name="Haas B."/>
            <person name="Abouelleil A."/>
            <person name="Alvarado L."/>
            <person name="Arachchi H.M."/>
            <person name="Berlin A.M."/>
            <person name="Chapman S.B."/>
            <person name="Goldberg J."/>
            <person name="Griggs A."/>
            <person name="Gujja S."/>
            <person name="Hansen M."/>
            <person name="Howarth C."/>
            <person name="Imamovic A."/>
            <person name="Larimer J."/>
            <person name="McCowen C."/>
            <person name="Montmayeur A."/>
            <person name="Murphy C."/>
            <person name="Neiman D."/>
            <person name="Pearson M."/>
            <person name="Priest M."/>
            <person name="Roberts A."/>
            <person name="Saif S."/>
            <person name="Shea T."/>
            <person name="Sisk P."/>
            <person name="Sykes S."/>
            <person name="Wortman J."/>
            <person name="Nusbaum C."/>
            <person name="Birren B."/>
        </authorList>
    </citation>
    <scope>NUCLEOTIDE SEQUENCE [LARGE SCALE GENOMIC DNA]</scope>
    <source>
        <strain evidence="2 3">2_1_59BFAA</strain>
    </source>
</reference>
<dbReference type="OrthoDB" id="9791339at2"/>
<dbReference type="STRING" id="742823.HMPREF9465_02029"/>
<evidence type="ECO:0000313" key="3">
    <source>
        <dbReference type="Proteomes" id="UP000005835"/>
    </source>
</evidence>
<dbReference type="PROSITE" id="PS51257">
    <property type="entry name" value="PROKAR_LIPOPROTEIN"/>
    <property type="match status" value="1"/>
</dbReference>
<keyword evidence="3" id="KW-1185">Reference proteome</keyword>
<dbReference type="Proteomes" id="UP000005835">
    <property type="component" value="Unassembled WGS sequence"/>
</dbReference>
<evidence type="ECO:0000256" key="1">
    <source>
        <dbReference type="SAM" id="SignalP"/>
    </source>
</evidence>
<name>K1JRP1_9BURK</name>